<dbReference type="AlphaFoldDB" id="A0A0R0ALA9"/>
<organism evidence="2 3">
    <name type="scientific">Stenotrophomonas panacihumi</name>
    <dbReference type="NCBI Taxonomy" id="676599"/>
    <lineage>
        <taxon>Bacteria</taxon>
        <taxon>Pseudomonadati</taxon>
        <taxon>Pseudomonadota</taxon>
        <taxon>Gammaproteobacteria</taxon>
        <taxon>Lysobacterales</taxon>
        <taxon>Lysobacteraceae</taxon>
        <taxon>Stenotrophomonas</taxon>
    </lineage>
</organism>
<keyword evidence="1" id="KW-0812">Transmembrane</keyword>
<accession>A0A0R0ALA9</accession>
<gene>
    <name evidence="2" type="ORF">ARC20_07630</name>
</gene>
<keyword evidence="1" id="KW-0472">Membrane</keyword>
<proteinExistence type="predicted"/>
<dbReference type="Proteomes" id="UP000051802">
    <property type="component" value="Unassembled WGS sequence"/>
</dbReference>
<keyword evidence="1" id="KW-1133">Transmembrane helix</keyword>
<protein>
    <submittedName>
        <fullName evidence="2">Uncharacterized protein</fullName>
    </submittedName>
</protein>
<comment type="caution">
    <text evidence="2">The sequence shown here is derived from an EMBL/GenBank/DDBJ whole genome shotgun (WGS) entry which is preliminary data.</text>
</comment>
<dbReference type="EMBL" id="LLXU01000063">
    <property type="protein sequence ID" value="KRG45385.1"/>
    <property type="molecule type" value="Genomic_DNA"/>
</dbReference>
<evidence type="ECO:0000313" key="3">
    <source>
        <dbReference type="Proteomes" id="UP000051802"/>
    </source>
</evidence>
<keyword evidence="3" id="KW-1185">Reference proteome</keyword>
<reference evidence="2 3" key="1">
    <citation type="submission" date="2015-10" db="EMBL/GenBank/DDBJ databases">
        <title>Genome sequencing and analysis of members of genus Stenotrophomonas.</title>
        <authorList>
            <person name="Patil P.P."/>
            <person name="Midha S."/>
            <person name="Patil P.B."/>
        </authorList>
    </citation>
    <scope>NUCLEOTIDE SEQUENCE [LARGE SCALE GENOMIC DNA]</scope>
    <source>
        <strain evidence="2 3">JCM 16536</strain>
    </source>
</reference>
<feature type="transmembrane region" description="Helical" evidence="1">
    <location>
        <begin position="12"/>
        <end position="31"/>
    </location>
</feature>
<name>A0A0R0ALA9_9GAMM</name>
<evidence type="ECO:0000256" key="1">
    <source>
        <dbReference type="SAM" id="Phobius"/>
    </source>
</evidence>
<evidence type="ECO:0000313" key="2">
    <source>
        <dbReference type="EMBL" id="KRG45385.1"/>
    </source>
</evidence>
<sequence>MLGYVSEILTSKVPVAILVTIAVCRIAYVGFGTDYSLRMVKDIHACDGSELSGRLDEDEIMKMVKKCNAILGAHSKPPSAG</sequence>